<dbReference type="AlphaFoldDB" id="A0A2H3NM36"/>
<gene>
    <name evidence="1" type="ORF">CRI93_12295</name>
</gene>
<protein>
    <submittedName>
        <fullName evidence="1">Uncharacterized protein</fullName>
    </submittedName>
</protein>
<name>A0A2H3NM36_9BACT</name>
<proteinExistence type="predicted"/>
<evidence type="ECO:0000313" key="1">
    <source>
        <dbReference type="EMBL" id="PEN05684.1"/>
    </source>
</evidence>
<organism evidence="1 2">
    <name type="scientific">Longimonas halophila</name>
    <dbReference type="NCBI Taxonomy" id="1469170"/>
    <lineage>
        <taxon>Bacteria</taxon>
        <taxon>Pseudomonadati</taxon>
        <taxon>Rhodothermota</taxon>
        <taxon>Rhodothermia</taxon>
        <taxon>Rhodothermales</taxon>
        <taxon>Salisaetaceae</taxon>
        <taxon>Longimonas</taxon>
    </lineage>
</organism>
<accession>A0A2H3NM36</accession>
<evidence type="ECO:0000313" key="2">
    <source>
        <dbReference type="Proteomes" id="UP000221024"/>
    </source>
</evidence>
<reference evidence="1 2" key="1">
    <citation type="submission" date="2017-10" db="EMBL/GenBank/DDBJ databases">
        <title>Draft genome of Longimonas halophila.</title>
        <authorList>
            <person name="Goh K.M."/>
            <person name="Shamsir M.S."/>
            <person name="Lim S.W."/>
        </authorList>
    </citation>
    <scope>NUCLEOTIDE SEQUENCE [LARGE SCALE GENOMIC DNA]</scope>
    <source>
        <strain evidence="1 2">KCTC 42399</strain>
    </source>
</reference>
<dbReference type="EMBL" id="PDEP01000012">
    <property type="protein sequence ID" value="PEN05684.1"/>
    <property type="molecule type" value="Genomic_DNA"/>
</dbReference>
<comment type="caution">
    <text evidence="1">The sequence shown here is derived from an EMBL/GenBank/DDBJ whole genome shotgun (WGS) entry which is preliminary data.</text>
</comment>
<sequence length="128" mass="13648">MMLNIFVHPRYVPVRTAVAAFSCWMALLGAMSYGIQPSPSPGVAPADTMRVSLATGEVLTTMLPETVGETTVERYRLVEGPPFSGVARRSLVWPAANADPGTYNLVLVPATESPTDTLVVQVQVDTNG</sequence>
<dbReference type="Proteomes" id="UP000221024">
    <property type="component" value="Unassembled WGS sequence"/>
</dbReference>
<keyword evidence="2" id="KW-1185">Reference proteome</keyword>